<protein>
    <submittedName>
        <fullName evidence="2">Uncharacterized protein</fullName>
    </submittedName>
</protein>
<gene>
    <name evidence="2" type="ORF">D4764_16G0005420</name>
</gene>
<feature type="region of interest" description="Disordered" evidence="1">
    <location>
        <begin position="72"/>
        <end position="112"/>
    </location>
</feature>
<evidence type="ECO:0000256" key="1">
    <source>
        <dbReference type="SAM" id="MobiDB-lite"/>
    </source>
</evidence>
<keyword evidence="3" id="KW-1185">Reference proteome</keyword>
<dbReference type="Proteomes" id="UP000324091">
    <property type="component" value="Chromosome 16"/>
</dbReference>
<comment type="caution">
    <text evidence="2">The sequence shown here is derived from an EMBL/GenBank/DDBJ whole genome shotgun (WGS) entry which is preliminary data.</text>
</comment>
<dbReference type="EMBL" id="RHFK02000008">
    <property type="protein sequence ID" value="TWW72045.1"/>
    <property type="molecule type" value="Genomic_DNA"/>
</dbReference>
<sequence length="216" mass="23276">MLNFNKNGILSGAVAAPGSRGRCCPSDAPLRLKRSSRRNKWRLSSAQQLICDRAQQQEPLRGKHTASGFLRSEDELHISRRTSPGRGALAEVGGEGGGPTPAVEQKHPPSRGRRWSSVFVFHRGPIICAVGDRSSRLPAPPDRLAAASLIQFGRSSAQPSPGFHHQHGVIPPARRICAVRWLLRAVALFPPCVASELETSRVFRADGSSEPSGVTS</sequence>
<dbReference type="AlphaFoldDB" id="A0A5C6NYE0"/>
<evidence type="ECO:0000313" key="3">
    <source>
        <dbReference type="Proteomes" id="UP000324091"/>
    </source>
</evidence>
<accession>A0A5C6NYE0</accession>
<evidence type="ECO:0000313" key="2">
    <source>
        <dbReference type="EMBL" id="TWW72045.1"/>
    </source>
</evidence>
<organism evidence="2 3">
    <name type="scientific">Takifugu flavidus</name>
    <name type="common">sansaifugu</name>
    <dbReference type="NCBI Taxonomy" id="433684"/>
    <lineage>
        <taxon>Eukaryota</taxon>
        <taxon>Metazoa</taxon>
        <taxon>Chordata</taxon>
        <taxon>Craniata</taxon>
        <taxon>Vertebrata</taxon>
        <taxon>Euteleostomi</taxon>
        <taxon>Actinopterygii</taxon>
        <taxon>Neopterygii</taxon>
        <taxon>Teleostei</taxon>
        <taxon>Neoteleostei</taxon>
        <taxon>Acanthomorphata</taxon>
        <taxon>Eupercaria</taxon>
        <taxon>Tetraodontiformes</taxon>
        <taxon>Tetradontoidea</taxon>
        <taxon>Tetraodontidae</taxon>
        <taxon>Takifugu</taxon>
    </lineage>
</organism>
<proteinExistence type="predicted"/>
<reference evidence="2 3" key="1">
    <citation type="submission" date="2019-04" db="EMBL/GenBank/DDBJ databases">
        <title>Chromosome genome assembly for Takifugu flavidus.</title>
        <authorList>
            <person name="Xiao S."/>
        </authorList>
    </citation>
    <scope>NUCLEOTIDE SEQUENCE [LARGE SCALE GENOMIC DNA]</scope>
    <source>
        <strain evidence="2">HTHZ2018</strain>
        <tissue evidence="2">Muscle</tissue>
    </source>
</reference>
<name>A0A5C6NYE0_9TELE</name>